<protein>
    <submittedName>
        <fullName evidence="1">Uncharacterized protein</fullName>
    </submittedName>
</protein>
<evidence type="ECO:0000313" key="2">
    <source>
        <dbReference type="Proteomes" id="UP000260790"/>
    </source>
</evidence>
<accession>A0A8B2Z163</accession>
<dbReference type="AlphaFoldDB" id="A0A8B2Z163"/>
<proteinExistence type="predicted"/>
<dbReference type="EMBL" id="QSQR01000001">
    <property type="protein sequence ID" value="RGK48236.1"/>
    <property type="molecule type" value="Genomic_DNA"/>
</dbReference>
<reference evidence="1 2" key="1">
    <citation type="submission" date="2018-08" db="EMBL/GenBank/DDBJ databases">
        <title>A genome reference for cultivated species of the human gut microbiota.</title>
        <authorList>
            <person name="Zou Y."/>
            <person name="Xue W."/>
            <person name="Luo G."/>
        </authorList>
    </citation>
    <scope>NUCLEOTIDE SEQUENCE [LARGE SCALE GENOMIC DNA]</scope>
    <source>
        <strain evidence="1 2">TF10-9AT</strain>
    </source>
</reference>
<organism evidence="1 2">
    <name type="scientific">Ligilactobacillus ruminis</name>
    <dbReference type="NCBI Taxonomy" id="1623"/>
    <lineage>
        <taxon>Bacteria</taxon>
        <taxon>Bacillati</taxon>
        <taxon>Bacillota</taxon>
        <taxon>Bacilli</taxon>
        <taxon>Lactobacillales</taxon>
        <taxon>Lactobacillaceae</taxon>
        <taxon>Ligilactobacillus</taxon>
    </lineage>
</organism>
<evidence type="ECO:0000313" key="1">
    <source>
        <dbReference type="EMBL" id="RGK48236.1"/>
    </source>
</evidence>
<sequence>MLSVCNLYDLFKRKRLGKKSRFFLELNEMPNKGGRFEAEFVRHFSILMHGRCLCPNAVLLNRFSQALSQIYRQTILGYFHHGKRLSCI</sequence>
<gene>
    <name evidence="1" type="ORF">DXD09_00425</name>
</gene>
<name>A0A8B2Z163_9LACO</name>
<comment type="caution">
    <text evidence="1">The sequence shown here is derived from an EMBL/GenBank/DDBJ whole genome shotgun (WGS) entry which is preliminary data.</text>
</comment>
<dbReference type="Proteomes" id="UP000260790">
    <property type="component" value="Unassembled WGS sequence"/>
</dbReference>